<dbReference type="Pfam" id="PF00460">
    <property type="entry name" value="Flg_bb_rod"/>
    <property type="match status" value="1"/>
</dbReference>
<proteinExistence type="inferred from homology"/>
<sequence length="252" mass="27653">MLKIIGDNKVGFLSQMRKLDVTGNNIINSNTPGFKRQSVSFIDFLSGHPLHDDGTVRDLRGSGNVIALTDRHFGQGNMVYTGRQLDLAINGNGFFRLTREDGSVCYTRDGSFQVDAGGRVISKQGYLLLAESLPDNYSNIKINEKGMLSCKDENGDTVEIGQIELAFFTHPTELEPLGDNLYQATDAAGEELLLVPGEEEAGVIIQGQLEGSNVDLVTEMNNLIVAQRSTQFNSKIIQTADQLWNIANNLQK</sequence>
<reference evidence="6 7" key="1">
    <citation type="submission" date="2019-07" db="EMBL/GenBank/DDBJ databases">
        <title>Genomic Encyclopedia of Type Strains, Phase I: the one thousand microbial genomes (KMG-I) project.</title>
        <authorList>
            <person name="Kyrpides N."/>
        </authorList>
    </citation>
    <scope>NUCLEOTIDE SEQUENCE [LARGE SCALE GENOMIC DNA]</scope>
    <source>
        <strain evidence="6 7">DSM 6562</strain>
    </source>
</reference>
<dbReference type="GO" id="GO:0071978">
    <property type="term" value="P:bacterial-type flagellum-dependent swarming motility"/>
    <property type="evidence" value="ECO:0007669"/>
    <property type="project" value="TreeGrafter"/>
</dbReference>
<dbReference type="InterPro" id="IPR053967">
    <property type="entry name" value="LlgE_F_G-like_D1"/>
</dbReference>
<keyword evidence="6" id="KW-0282">Flagellum</keyword>
<comment type="caution">
    <text evidence="6">The sequence shown here is derived from an EMBL/GenBank/DDBJ whole genome shotgun (WGS) entry which is preliminary data.</text>
</comment>
<dbReference type="PANTHER" id="PTHR30435:SF19">
    <property type="entry name" value="FLAGELLAR BASAL-BODY ROD PROTEIN FLGG"/>
    <property type="match status" value="1"/>
</dbReference>
<dbReference type="EMBL" id="VNHM01000005">
    <property type="protein sequence ID" value="TYO96289.1"/>
    <property type="molecule type" value="Genomic_DNA"/>
</dbReference>
<dbReference type="PANTHER" id="PTHR30435">
    <property type="entry name" value="FLAGELLAR PROTEIN"/>
    <property type="match status" value="1"/>
</dbReference>
<evidence type="ECO:0000259" key="4">
    <source>
        <dbReference type="Pfam" id="PF06429"/>
    </source>
</evidence>
<keyword evidence="6" id="KW-0969">Cilium</keyword>
<dbReference type="InterPro" id="IPR010930">
    <property type="entry name" value="Flg_bb/hook_C_dom"/>
</dbReference>
<feature type="domain" description="Flagellar hook protein FlgE/F/G-like D1" evidence="5">
    <location>
        <begin position="88"/>
        <end position="149"/>
    </location>
</feature>
<feature type="domain" description="Flagellar basal-body/hook protein C-terminal" evidence="4">
    <location>
        <begin position="206"/>
        <end position="250"/>
    </location>
</feature>
<dbReference type="AlphaFoldDB" id="A0A5S4ZU58"/>
<gene>
    <name evidence="6" type="ORF">LX24_01247</name>
</gene>
<dbReference type="SUPFAM" id="SSF117143">
    <property type="entry name" value="Flagellar hook protein flgE"/>
    <property type="match status" value="1"/>
</dbReference>
<evidence type="ECO:0000256" key="1">
    <source>
        <dbReference type="ARBA" id="ARBA00009677"/>
    </source>
</evidence>
<dbReference type="Pfam" id="PF22692">
    <property type="entry name" value="LlgE_F_G_D1"/>
    <property type="match status" value="1"/>
</dbReference>
<dbReference type="Pfam" id="PF06429">
    <property type="entry name" value="Flg_bbr_C"/>
    <property type="match status" value="1"/>
</dbReference>
<evidence type="ECO:0000256" key="2">
    <source>
        <dbReference type="RuleBase" id="RU362116"/>
    </source>
</evidence>
<comment type="subcellular location">
    <subcellularLocation>
        <location evidence="2">Bacterial flagellum basal body</location>
    </subcellularLocation>
</comment>
<feature type="domain" description="Flagellar basal body rod protein N-terminal" evidence="3">
    <location>
        <begin position="16"/>
        <end position="35"/>
    </location>
</feature>
<dbReference type="InterPro" id="IPR020013">
    <property type="entry name" value="Flagellar_FlgE/F/G"/>
</dbReference>
<evidence type="ECO:0000259" key="5">
    <source>
        <dbReference type="Pfam" id="PF22692"/>
    </source>
</evidence>
<dbReference type="RefSeq" id="WP_166511266.1">
    <property type="nucleotide sequence ID" value="NZ_VNHM01000005.1"/>
</dbReference>
<comment type="similarity">
    <text evidence="1 2">Belongs to the flagella basal body rod proteins family.</text>
</comment>
<name>A0A5S4ZU58_9FIRM</name>
<dbReference type="InterPro" id="IPR037925">
    <property type="entry name" value="FlgE/F/G-like"/>
</dbReference>
<dbReference type="NCBIfam" id="TIGR03506">
    <property type="entry name" value="FlgEFG_subfam"/>
    <property type="match status" value="2"/>
</dbReference>
<dbReference type="InterPro" id="IPR001444">
    <property type="entry name" value="Flag_bb_rod_N"/>
</dbReference>
<accession>A0A5S4ZU58</accession>
<dbReference type="Proteomes" id="UP000323166">
    <property type="component" value="Unassembled WGS sequence"/>
</dbReference>
<keyword evidence="2" id="KW-0975">Bacterial flagellum</keyword>
<dbReference type="GO" id="GO:0009425">
    <property type="term" value="C:bacterial-type flagellum basal body"/>
    <property type="evidence" value="ECO:0007669"/>
    <property type="project" value="UniProtKB-SubCell"/>
</dbReference>
<keyword evidence="7" id="KW-1185">Reference proteome</keyword>
<evidence type="ECO:0000259" key="3">
    <source>
        <dbReference type="Pfam" id="PF00460"/>
    </source>
</evidence>
<protein>
    <submittedName>
        <fullName evidence="6">Flagellar basal-body rod protein FlgG</fullName>
    </submittedName>
</protein>
<keyword evidence="6" id="KW-0966">Cell projection</keyword>
<organism evidence="6 7">
    <name type="scientific">Desulfallas thermosapovorans DSM 6562</name>
    <dbReference type="NCBI Taxonomy" id="1121431"/>
    <lineage>
        <taxon>Bacteria</taxon>
        <taxon>Bacillati</taxon>
        <taxon>Bacillota</taxon>
        <taxon>Clostridia</taxon>
        <taxon>Eubacteriales</taxon>
        <taxon>Desulfallaceae</taxon>
        <taxon>Desulfallas</taxon>
    </lineage>
</organism>
<evidence type="ECO:0000313" key="7">
    <source>
        <dbReference type="Proteomes" id="UP000323166"/>
    </source>
</evidence>
<evidence type="ECO:0000313" key="6">
    <source>
        <dbReference type="EMBL" id="TYO96289.1"/>
    </source>
</evidence>